<dbReference type="GO" id="GO:0004521">
    <property type="term" value="F:RNA endonuclease activity"/>
    <property type="evidence" value="ECO:0007669"/>
    <property type="project" value="InterPro"/>
</dbReference>
<protein>
    <recommendedName>
        <fullName evidence="3">Protein kinase domain-containing protein</fullName>
    </recommendedName>
</protein>
<dbReference type="PANTHER" id="PTHR13954:SF6">
    <property type="entry name" value="NON-SPECIFIC SERINE_THREONINE PROTEIN KINASE"/>
    <property type="match status" value="1"/>
</dbReference>
<dbReference type="SUPFAM" id="SSF56112">
    <property type="entry name" value="Protein kinase-like (PK-like)"/>
    <property type="match status" value="1"/>
</dbReference>
<dbReference type="GO" id="GO:0004674">
    <property type="term" value="F:protein serine/threonine kinase activity"/>
    <property type="evidence" value="ECO:0007669"/>
    <property type="project" value="InterPro"/>
</dbReference>
<dbReference type="GO" id="GO:0030968">
    <property type="term" value="P:endoplasmic reticulum unfolded protein response"/>
    <property type="evidence" value="ECO:0007669"/>
    <property type="project" value="InterPro"/>
</dbReference>
<proteinExistence type="predicted"/>
<sequence length="139" mass="16453">MFNDGTRGCKIDQKIKWNMIQLQPKEVTPEAYHLVTNLLDKEPLNHFSTSQVLQHPMFWSPHKRMSFLRDVNERIAYVSTPTVTDHLWNNAETIKGMPVWDKWSKKLDENNNSVTLMTIHLLRSRSEFTITHWPVICYD</sequence>
<name>A0A565C789_9BRAS</name>
<dbReference type="Gene3D" id="1.10.510.10">
    <property type="entry name" value="Transferase(Phosphotransferase) domain 1"/>
    <property type="match status" value="1"/>
</dbReference>
<dbReference type="PANTHER" id="PTHR13954">
    <property type="entry name" value="IRE1-RELATED"/>
    <property type="match status" value="1"/>
</dbReference>
<gene>
    <name evidence="1" type="ORF">ANE_LOCUS19963</name>
</gene>
<evidence type="ECO:0000313" key="1">
    <source>
        <dbReference type="EMBL" id="VVB09519.1"/>
    </source>
</evidence>
<reference evidence="1" key="1">
    <citation type="submission" date="2019-07" db="EMBL/GenBank/DDBJ databases">
        <authorList>
            <person name="Dittberner H."/>
        </authorList>
    </citation>
    <scope>NUCLEOTIDE SEQUENCE [LARGE SCALE GENOMIC DNA]</scope>
</reference>
<comment type="caution">
    <text evidence="1">The sequence shown here is derived from an EMBL/GenBank/DDBJ whole genome shotgun (WGS) entry which is preliminary data.</text>
</comment>
<dbReference type="Proteomes" id="UP000489600">
    <property type="component" value="Unassembled WGS sequence"/>
</dbReference>
<keyword evidence="2" id="KW-1185">Reference proteome</keyword>
<dbReference type="AlphaFoldDB" id="A0A565C789"/>
<dbReference type="EMBL" id="CABITT030000006">
    <property type="protein sequence ID" value="VVB09519.1"/>
    <property type="molecule type" value="Genomic_DNA"/>
</dbReference>
<dbReference type="InterPro" id="IPR045133">
    <property type="entry name" value="IRE1/2-like"/>
</dbReference>
<accession>A0A565C789</accession>
<organism evidence="1 2">
    <name type="scientific">Arabis nemorensis</name>
    <dbReference type="NCBI Taxonomy" id="586526"/>
    <lineage>
        <taxon>Eukaryota</taxon>
        <taxon>Viridiplantae</taxon>
        <taxon>Streptophyta</taxon>
        <taxon>Embryophyta</taxon>
        <taxon>Tracheophyta</taxon>
        <taxon>Spermatophyta</taxon>
        <taxon>Magnoliopsida</taxon>
        <taxon>eudicotyledons</taxon>
        <taxon>Gunneridae</taxon>
        <taxon>Pentapetalae</taxon>
        <taxon>rosids</taxon>
        <taxon>malvids</taxon>
        <taxon>Brassicales</taxon>
        <taxon>Brassicaceae</taxon>
        <taxon>Arabideae</taxon>
        <taxon>Arabis</taxon>
    </lineage>
</organism>
<evidence type="ECO:0008006" key="3">
    <source>
        <dbReference type="Google" id="ProtNLM"/>
    </source>
</evidence>
<dbReference type="OrthoDB" id="1730720at2759"/>
<dbReference type="InterPro" id="IPR011009">
    <property type="entry name" value="Kinase-like_dom_sf"/>
</dbReference>
<evidence type="ECO:0000313" key="2">
    <source>
        <dbReference type="Proteomes" id="UP000489600"/>
    </source>
</evidence>